<organism evidence="1 2">
    <name type="scientific">Trifolium medium</name>
    <dbReference type="NCBI Taxonomy" id="97028"/>
    <lineage>
        <taxon>Eukaryota</taxon>
        <taxon>Viridiplantae</taxon>
        <taxon>Streptophyta</taxon>
        <taxon>Embryophyta</taxon>
        <taxon>Tracheophyta</taxon>
        <taxon>Spermatophyta</taxon>
        <taxon>Magnoliopsida</taxon>
        <taxon>eudicotyledons</taxon>
        <taxon>Gunneridae</taxon>
        <taxon>Pentapetalae</taxon>
        <taxon>rosids</taxon>
        <taxon>fabids</taxon>
        <taxon>Fabales</taxon>
        <taxon>Fabaceae</taxon>
        <taxon>Papilionoideae</taxon>
        <taxon>50 kb inversion clade</taxon>
        <taxon>NPAAA clade</taxon>
        <taxon>Hologalegina</taxon>
        <taxon>IRL clade</taxon>
        <taxon>Trifolieae</taxon>
        <taxon>Trifolium</taxon>
    </lineage>
</organism>
<accession>A0A392S9J1</accession>
<evidence type="ECO:0000313" key="1">
    <source>
        <dbReference type="EMBL" id="MCI45561.1"/>
    </source>
</evidence>
<reference evidence="1 2" key="1">
    <citation type="journal article" date="2018" name="Front. Plant Sci.">
        <title>Red Clover (Trifolium pratense) and Zigzag Clover (T. medium) - A Picture of Genomic Similarities and Differences.</title>
        <authorList>
            <person name="Dluhosova J."/>
            <person name="Istvanek J."/>
            <person name="Nedelnik J."/>
            <person name="Repkova J."/>
        </authorList>
    </citation>
    <scope>NUCLEOTIDE SEQUENCE [LARGE SCALE GENOMIC DNA]</scope>
    <source>
        <strain evidence="2">cv. 10/8</strain>
        <tissue evidence="1">Leaf</tissue>
    </source>
</reference>
<comment type="caution">
    <text evidence="1">The sequence shown here is derived from an EMBL/GenBank/DDBJ whole genome shotgun (WGS) entry which is preliminary data.</text>
</comment>
<dbReference type="Proteomes" id="UP000265520">
    <property type="component" value="Unassembled WGS sequence"/>
</dbReference>
<dbReference type="EMBL" id="LXQA010345777">
    <property type="protein sequence ID" value="MCI45561.1"/>
    <property type="molecule type" value="Genomic_DNA"/>
</dbReference>
<protein>
    <submittedName>
        <fullName evidence="1">Uncharacterized protein</fullName>
    </submittedName>
</protein>
<feature type="non-terminal residue" evidence="1">
    <location>
        <position position="1"/>
    </location>
</feature>
<evidence type="ECO:0000313" key="2">
    <source>
        <dbReference type="Proteomes" id="UP000265520"/>
    </source>
</evidence>
<dbReference type="AlphaFoldDB" id="A0A392S9J1"/>
<sequence>GQLSLDSMNTAEFIESI</sequence>
<keyword evidence="2" id="KW-1185">Reference proteome</keyword>
<proteinExistence type="predicted"/>
<name>A0A392S9J1_9FABA</name>